<accession>A0AAW9SC43</accession>
<dbReference type="PROSITE" id="PS50977">
    <property type="entry name" value="HTH_TETR_2"/>
    <property type="match status" value="1"/>
</dbReference>
<evidence type="ECO:0000313" key="4">
    <source>
        <dbReference type="EMBL" id="MEN7550524.1"/>
    </source>
</evidence>
<dbReference type="AlphaFoldDB" id="A0AAW9SC43"/>
<name>A0AAW9SC43_9BACT</name>
<dbReference type="Proteomes" id="UP001403385">
    <property type="component" value="Unassembled WGS sequence"/>
</dbReference>
<dbReference type="Pfam" id="PF00440">
    <property type="entry name" value="TetR_N"/>
    <property type="match status" value="1"/>
</dbReference>
<keyword evidence="1 2" id="KW-0238">DNA-binding</keyword>
<sequence>MSNTKENILEQSLKLFNERGLSNVSLRTVADELNISVGNLQYHFKKREHIIEALYFQLVKKIDTSIVKSSTLGGMLQSFFNITQSTLLSFFEYRFFLLDFTLIIRQHEKIRAHYKELIKVREQQFFNSLTLLIENGFLREEILPSEYKNLFIRLQILSDFWASSASIHSEKISKNMVLEYSQVINQSIFPYLTEKGRIQYLKKIES</sequence>
<organism evidence="4 5">
    <name type="scientific">Rapidithrix thailandica</name>
    <dbReference type="NCBI Taxonomy" id="413964"/>
    <lineage>
        <taxon>Bacteria</taxon>
        <taxon>Pseudomonadati</taxon>
        <taxon>Bacteroidota</taxon>
        <taxon>Cytophagia</taxon>
        <taxon>Cytophagales</taxon>
        <taxon>Flammeovirgaceae</taxon>
        <taxon>Rapidithrix</taxon>
    </lineage>
</organism>
<evidence type="ECO:0000313" key="5">
    <source>
        <dbReference type="Proteomes" id="UP001403385"/>
    </source>
</evidence>
<proteinExistence type="predicted"/>
<dbReference type="SUPFAM" id="SSF46689">
    <property type="entry name" value="Homeodomain-like"/>
    <property type="match status" value="1"/>
</dbReference>
<dbReference type="Pfam" id="PF13972">
    <property type="entry name" value="TetR"/>
    <property type="match status" value="1"/>
</dbReference>
<dbReference type="RefSeq" id="WP_346823307.1">
    <property type="nucleotide sequence ID" value="NZ_JBDKWZ010000014.1"/>
</dbReference>
<evidence type="ECO:0000256" key="1">
    <source>
        <dbReference type="ARBA" id="ARBA00023125"/>
    </source>
</evidence>
<protein>
    <submittedName>
        <fullName evidence="4">TetR/AcrR family transcriptional regulator</fullName>
    </submittedName>
</protein>
<feature type="domain" description="HTH tetR-type" evidence="3">
    <location>
        <begin position="2"/>
        <end position="62"/>
    </location>
</feature>
<dbReference type="InterPro" id="IPR009057">
    <property type="entry name" value="Homeodomain-like_sf"/>
</dbReference>
<reference evidence="4 5" key="1">
    <citation type="submission" date="2024-04" db="EMBL/GenBank/DDBJ databases">
        <title>Novel genus in family Flammeovirgaceae.</title>
        <authorList>
            <person name="Nguyen T.H."/>
            <person name="Vuong T.Q."/>
            <person name="Le H."/>
            <person name="Kim S.-G."/>
        </authorList>
    </citation>
    <scope>NUCLEOTIDE SEQUENCE [LARGE SCALE GENOMIC DNA]</scope>
    <source>
        <strain evidence="4 5">JCM 23209</strain>
    </source>
</reference>
<dbReference type="InterPro" id="IPR001647">
    <property type="entry name" value="HTH_TetR"/>
</dbReference>
<keyword evidence="5" id="KW-1185">Reference proteome</keyword>
<feature type="DNA-binding region" description="H-T-H motif" evidence="2">
    <location>
        <begin position="25"/>
        <end position="44"/>
    </location>
</feature>
<dbReference type="EMBL" id="JBDKWZ010000014">
    <property type="protein sequence ID" value="MEN7550524.1"/>
    <property type="molecule type" value="Genomic_DNA"/>
</dbReference>
<dbReference type="Gene3D" id="1.10.357.10">
    <property type="entry name" value="Tetracycline Repressor, domain 2"/>
    <property type="match status" value="1"/>
</dbReference>
<comment type="caution">
    <text evidence="4">The sequence shown here is derived from an EMBL/GenBank/DDBJ whole genome shotgun (WGS) entry which is preliminary data.</text>
</comment>
<evidence type="ECO:0000256" key="2">
    <source>
        <dbReference type="PROSITE-ProRule" id="PRU00335"/>
    </source>
</evidence>
<gene>
    <name evidence="4" type="ORF">AAG747_21570</name>
</gene>
<dbReference type="GO" id="GO:0003677">
    <property type="term" value="F:DNA binding"/>
    <property type="evidence" value="ECO:0007669"/>
    <property type="project" value="UniProtKB-UniRule"/>
</dbReference>
<evidence type="ECO:0000259" key="3">
    <source>
        <dbReference type="PROSITE" id="PS50977"/>
    </source>
</evidence>
<dbReference type="InterPro" id="IPR025722">
    <property type="entry name" value="TetR"/>
</dbReference>
<dbReference type="PRINTS" id="PR00455">
    <property type="entry name" value="HTHTETR"/>
</dbReference>